<gene>
    <name evidence="2" type="primary">DQRP</name>
    <name evidence="2" type="ORF">GWK47_055166</name>
</gene>
<dbReference type="Proteomes" id="UP000770661">
    <property type="component" value="Unassembled WGS sequence"/>
</dbReference>
<feature type="compositionally biased region" description="Basic residues" evidence="1">
    <location>
        <begin position="711"/>
        <end position="723"/>
    </location>
</feature>
<feature type="region of interest" description="Disordered" evidence="1">
    <location>
        <begin position="655"/>
        <end position="876"/>
    </location>
</feature>
<feature type="compositionally biased region" description="Polar residues" evidence="1">
    <location>
        <begin position="401"/>
        <end position="447"/>
    </location>
</feature>
<dbReference type="EMBL" id="JACEEZ010018208">
    <property type="protein sequence ID" value="KAG0717078.1"/>
    <property type="molecule type" value="Genomic_DNA"/>
</dbReference>
<feature type="compositionally biased region" description="Basic and acidic residues" evidence="1">
    <location>
        <begin position="760"/>
        <end position="788"/>
    </location>
</feature>
<feature type="compositionally biased region" description="Pro residues" evidence="1">
    <location>
        <begin position="453"/>
        <end position="466"/>
    </location>
</feature>
<accession>A0A8J5C5R0</accession>
<feature type="compositionally biased region" description="Basic and acidic residues" evidence="1">
    <location>
        <begin position="675"/>
        <end position="710"/>
    </location>
</feature>
<feature type="compositionally biased region" description="Polar residues" evidence="1">
    <location>
        <begin position="814"/>
        <end position="852"/>
    </location>
</feature>
<sequence>MVLVATLDFPNRLWDLAPWQKLTQVMRHFYMAWLSAQWLPKGPEERWGESCPAPGILGGPRPGHAMDAGRKQGSRWRVKVLYKSVMVLVATLDFPNRVWDLAPWQKLTQVMRHFYMAWLRCWSCWSCRSTRSRIHRLAGTIVPLWRHYVWRDPPSTLPLHKARVLFHHVFAAFIFGYSEDYMKQCLAVLQASGHLRLLEELISLMNFRGPSLKNFTWSAEKNRRRLESISLKSLSQAVSKTVKGGNARIQADSSFTKSYEDTELETEGEWSELESEGKVECTEDKVECSEGKVECSENKVECTEDEVECSENKVECSEDEVECSEDKVECSEDKVECSEDKIECSEDEVECSEDKVECSEDKIECSEDEVECSEDKTESLRLTPLKGTSNGSDLNEESKILPTTTYPQTSLHQRRPTSLTTQQPASPTHQPASPTQPTSLTTHQPASPTNTNPHPPTNQPHPPTNQPHPLNNQPHPPTNQPHPPTHQPHPPTNQPHPPTNQPHPPTNQPHPPTNQPHPPTNQPHPPTNYPQQHSDETGGKQRGSAFASTGQDWDSDGDLTQDSDVVLTAGQREGEWPMTSLDPQPGQCGFFLTQDKESEELLLPLVSEHLQSGSENTAHVNIHEISLCDVSVGDLEDIDCTLLTRLTDQDISDTKEGHELAEIPDCLKESSPYESPRKVEMQNTEHFEKLASEDGMRTQKKKSASEDGMRTQKKKSGKLKQKKTKVEIQNAENLEEKTVSEDGMRTQKKKSGKSKKKKTTKVELESAENFEEKTPGSEIRSLSHESQHPEQISPPQKAKKRSSLLPQSPKKGLQATSHTKELTSSAATQEEYTTESNDVKGSQSPSSENTPMNPVLAEKSGLHSPPLAESGGESEAMRILMRGQGVWASGQDSGVCEAAREVDDGGVAQTSDSVLKEDEDFTCGQNNTNAKESLMASEDGMQSQKKKSGKSKQKKTAKDEIQNAETLEEKTVSEDGMQSQKKSALSEVLCNTPISTSLAASQTPEVLPEAHTAPFPASGFS</sequence>
<protein>
    <submittedName>
        <fullName evidence="2">Aspartic and glutamic acid-rich protein</fullName>
    </submittedName>
</protein>
<comment type="caution">
    <text evidence="2">The sequence shown here is derived from an EMBL/GenBank/DDBJ whole genome shotgun (WGS) entry which is preliminary data.</text>
</comment>
<keyword evidence="3" id="KW-1185">Reference proteome</keyword>
<feature type="region of interest" description="Disordered" evidence="1">
    <location>
        <begin position="369"/>
        <end position="586"/>
    </location>
</feature>
<feature type="compositionally biased region" description="Pro residues" evidence="1">
    <location>
        <begin position="474"/>
        <end position="528"/>
    </location>
</feature>
<dbReference type="OrthoDB" id="6378017at2759"/>
<organism evidence="2 3">
    <name type="scientific">Chionoecetes opilio</name>
    <name type="common">Atlantic snow crab</name>
    <name type="synonym">Cancer opilio</name>
    <dbReference type="NCBI Taxonomy" id="41210"/>
    <lineage>
        <taxon>Eukaryota</taxon>
        <taxon>Metazoa</taxon>
        <taxon>Ecdysozoa</taxon>
        <taxon>Arthropoda</taxon>
        <taxon>Crustacea</taxon>
        <taxon>Multicrustacea</taxon>
        <taxon>Malacostraca</taxon>
        <taxon>Eumalacostraca</taxon>
        <taxon>Eucarida</taxon>
        <taxon>Decapoda</taxon>
        <taxon>Pleocyemata</taxon>
        <taxon>Brachyura</taxon>
        <taxon>Eubrachyura</taxon>
        <taxon>Majoidea</taxon>
        <taxon>Majidae</taxon>
        <taxon>Chionoecetes</taxon>
    </lineage>
</organism>
<evidence type="ECO:0000313" key="3">
    <source>
        <dbReference type="Proteomes" id="UP000770661"/>
    </source>
</evidence>
<feature type="region of interest" description="Disordered" evidence="1">
    <location>
        <begin position="1000"/>
        <end position="1021"/>
    </location>
</feature>
<evidence type="ECO:0000313" key="2">
    <source>
        <dbReference type="EMBL" id="KAG0717078.1"/>
    </source>
</evidence>
<name>A0A8J5C5R0_CHIOP</name>
<feature type="compositionally biased region" description="Basic residues" evidence="1">
    <location>
        <begin position="746"/>
        <end position="759"/>
    </location>
</feature>
<feature type="compositionally biased region" description="Basic and acidic residues" evidence="1">
    <location>
        <begin position="734"/>
        <end position="745"/>
    </location>
</feature>
<reference evidence="2" key="1">
    <citation type="submission" date="2020-07" db="EMBL/GenBank/DDBJ databases">
        <title>The High-quality genome of the commercially important snow crab, Chionoecetes opilio.</title>
        <authorList>
            <person name="Jeong J.-H."/>
            <person name="Ryu S."/>
        </authorList>
    </citation>
    <scope>NUCLEOTIDE SEQUENCE</scope>
    <source>
        <strain evidence="2">MADBK_172401_WGS</strain>
        <tissue evidence="2">Digestive gland</tissue>
    </source>
</reference>
<feature type="region of interest" description="Disordered" evidence="1">
    <location>
        <begin position="904"/>
        <end position="986"/>
    </location>
</feature>
<dbReference type="PRINTS" id="PR01217">
    <property type="entry name" value="PRICHEXTENSN"/>
</dbReference>
<feature type="compositionally biased region" description="Basic residues" evidence="1">
    <location>
        <begin position="944"/>
        <end position="955"/>
    </location>
</feature>
<evidence type="ECO:0000256" key="1">
    <source>
        <dbReference type="SAM" id="MobiDB-lite"/>
    </source>
</evidence>
<feature type="compositionally biased region" description="Basic and acidic residues" evidence="1">
    <location>
        <begin position="655"/>
        <end position="668"/>
    </location>
</feature>
<dbReference type="AlphaFoldDB" id="A0A8J5C5R0"/>
<proteinExistence type="predicted"/>
<feature type="compositionally biased region" description="Basic and acidic residues" evidence="1">
    <location>
        <begin position="956"/>
        <end position="973"/>
    </location>
</feature>